<dbReference type="Pfam" id="PF02518">
    <property type="entry name" value="HATPase_c"/>
    <property type="match status" value="1"/>
</dbReference>
<reference evidence="6 7" key="1">
    <citation type="submission" date="2018-03" db="EMBL/GenBank/DDBJ databases">
        <title>The draft genome of Sphingosinicella sp. GL-C-18.</title>
        <authorList>
            <person name="Liu L."/>
            <person name="Li L."/>
            <person name="Liang L."/>
            <person name="Zhang X."/>
            <person name="Wang T."/>
        </authorList>
    </citation>
    <scope>NUCLEOTIDE SEQUENCE [LARGE SCALE GENOMIC DNA]</scope>
    <source>
        <strain evidence="6 7">GL-C-18</strain>
    </source>
</reference>
<evidence type="ECO:0000256" key="1">
    <source>
        <dbReference type="ARBA" id="ARBA00000085"/>
    </source>
</evidence>
<dbReference type="Pfam" id="PF19443">
    <property type="entry name" value="DAHL"/>
    <property type="match status" value="1"/>
</dbReference>
<dbReference type="Proteomes" id="UP000241167">
    <property type="component" value="Unassembled WGS sequence"/>
</dbReference>
<dbReference type="InterPro" id="IPR036097">
    <property type="entry name" value="HisK_dim/P_sf"/>
</dbReference>
<dbReference type="Pfam" id="PF00512">
    <property type="entry name" value="HisKA"/>
    <property type="match status" value="1"/>
</dbReference>
<dbReference type="InterPro" id="IPR036890">
    <property type="entry name" value="HATPase_C_sf"/>
</dbReference>
<dbReference type="RefSeq" id="WP_106512857.1">
    <property type="nucleotide sequence ID" value="NZ_PXYI01000003.1"/>
</dbReference>
<organism evidence="6 7">
    <name type="scientific">Allosphingosinicella deserti</name>
    <dbReference type="NCBI Taxonomy" id="2116704"/>
    <lineage>
        <taxon>Bacteria</taxon>
        <taxon>Pseudomonadati</taxon>
        <taxon>Pseudomonadota</taxon>
        <taxon>Alphaproteobacteria</taxon>
        <taxon>Sphingomonadales</taxon>
        <taxon>Sphingomonadaceae</taxon>
        <taxon>Allosphingosinicella</taxon>
    </lineage>
</organism>
<dbReference type="PROSITE" id="PS50109">
    <property type="entry name" value="HIS_KIN"/>
    <property type="match status" value="1"/>
</dbReference>
<comment type="caution">
    <text evidence="6">The sequence shown here is derived from an EMBL/GenBank/DDBJ whole genome shotgun (WGS) entry which is preliminary data.</text>
</comment>
<dbReference type="OrthoDB" id="7533341at2"/>
<dbReference type="PANTHER" id="PTHR43065">
    <property type="entry name" value="SENSOR HISTIDINE KINASE"/>
    <property type="match status" value="1"/>
</dbReference>
<dbReference type="InterPro" id="IPR003661">
    <property type="entry name" value="HisK_dim/P_dom"/>
</dbReference>
<accession>A0A2P7QRW2</accession>
<feature type="transmembrane region" description="Helical" evidence="4">
    <location>
        <begin position="234"/>
        <end position="253"/>
    </location>
</feature>
<feature type="domain" description="Histidine kinase" evidence="5">
    <location>
        <begin position="448"/>
        <end position="668"/>
    </location>
</feature>
<evidence type="ECO:0000313" key="6">
    <source>
        <dbReference type="EMBL" id="PSJ40706.1"/>
    </source>
</evidence>
<evidence type="ECO:0000259" key="5">
    <source>
        <dbReference type="PROSITE" id="PS50109"/>
    </source>
</evidence>
<dbReference type="PRINTS" id="PR00344">
    <property type="entry name" value="BCTRLSENSOR"/>
</dbReference>
<dbReference type="PANTHER" id="PTHR43065:SF42">
    <property type="entry name" value="TWO-COMPONENT SENSOR PPRA"/>
    <property type="match status" value="1"/>
</dbReference>
<dbReference type="InterPro" id="IPR004358">
    <property type="entry name" value="Sig_transdc_His_kin-like_C"/>
</dbReference>
<proteinExistence type="predicted"/>
<evidence type="ECO:0000256" key="3">
    <source>
        <dbReference type="ARBA" id="ARBA00022553"/>
    </source>
</evidence>
<dbReference type="EC" id="2.7.13.3" evidence="2"/>
<dbReference type="AlphaFoldDB" id="A0A2P7QRW2"/>
<dbReference type="SMART" id="SM00388">
    <property type="entry name" value="HisKA"/>
    <property type="match status" value="1"/>
</dbReference>
<dbReference type="EMBL" id="PXYI01000003">
    <property type="protein sequence ID" value="PSJ40706.1"/>
    <property type="molecule type" value="Genomic_DNA"/>
</dbReference>
<keyword evidence="4" id="KW-1133">Transmembrane helix</keyword>
<dbReference type="SUPFAM" id="SSF55874">
    <property type="entry name" value="ATPase domain of HSP90 chaperone/DNA topoisomerase II/histidine kinase"/>
    <property type="match status" value="1"/>
</dbReference>
<sequence>MKWLPCLRIGTIFLFLLSTALASLTIRAMNESRRWMTKSSSAMIGYALAERALQVDLLSLRAGILRNYDPVNRDLVSARKNLVALADGFETGSSRRLVTTLMRIGDRQELLVEEFKSSNALLQNSLTRFAVAGTAAEMAGDPLSARVLKLTLDTSPQTVREAERALRSMRPAQEGTPASQLLSHARLLVSVLPRIDGLLQALRNLRTESRIIALQRAVQTEAEERMARVRTLQLALAILLVMFVVSVSSLLMVQHVTGRDLRAQAANERLSAAIATPLIDTEPANFAARVQDATDRLALHVDARRLQLIIPEAPDSFHFSSPEANHDPDWLLKLVRAADIDSAWFKNHVIASRAESSRHPQLRQAMRAAGVDNLALLRVSEPCEVVIGFEPKSLGFVERRDNLAGITSAIIAIAHGARRELMQLERERLEKSLARVGRMEAIGTMASGVAHNFNNIIGAIRGFAELGQARTRSGSPARACFNEIFAAAGRASDLVDDILNFGKQGRAAKQPMDVLDVLKETVRLLSGATRSEGSFELKQSGPHPYPVLGASSELQQVFLNICNNAREASCGRTVTIAIDVAALGQGSSASIGLAAGRYVVVRVRDTGPGIPDSVRDRLFEPFFTTKAAGTGLGLSTASEIVQDHGGCIEAETLVGGGACFSIWLPEHDTRPEAPLLVEDGESPPSMLDRKRRRGPCWLRSPFKRVEPR</sequence>
<dbReference type="Gene3D" id="3.30.565.10">
    <property type="entry name" value="Histidine kinase-like ATPase, C-terminal domain"/>
    <property type="match status" value="1"/>
</dbReference>
<keyword evidence="7" id="KW-1185">Reference proteome</keyword>
<name>A0A2P7QRW2_9SPHN</name>
<keyword evidence="4" id="KW-0812">Transmembrane</keyword>
<dbReference type="InterPro" id="IPR045812">
    <property type="entry name" value="DAHL"/>
</dbReference>
<dbReference type="SMART" id="SM00387">
    <property type="entry name" value="HATPase_c"/>
    <property type="match status" value="1"/>
</dbReference>
<keyword evidence="3" id="KW-0597">Phosphoprotein</keyword>
<keyword evidence="4" id="KW-0472">Membrane</keyword>
<protein>
    <recommendedName>
        <fullName evidence="2">histidine kinase</fullName>
        <ecNumber evidence="2">2.7.13.3</ecNumber>
    </recommendedName>
</protein>
<evidence type="ECO:0000313" key="7">
    <source>
        <dbReference type="Proteomes" id="UP000241167"/>
    </source>
</evidence>
<evidence type="ECO:0000256" key="2">
    <source>
        <dbReference type="ARBA" id="ARBA00012438"/>
    </source>
</evidence>
<evidence type="ECO:0000256" key="4">
    <source>
        <dbReference type="SAM" id="Phobius"/>
    </source>
</evidence>
<dbReference type="SUPFAM" id="SSF47384">
    <property type="entry name" value="Homodimeric domain of signal transducing histidine kinase"/>
    <property type="match status" value="1"/>
</dbReference>
<dbReference type="InterPro" id="IPR005467">
    <property type="entry name" value="His_kinase_dom"/>
</dbReference>
<comment type="catalytic activity">
    <reaction evidence="1">
        <text>ATP + protein L-histidine = ADP + protein N-phospho-L-histidine.</text>
        <dbReference type="EC" id="2.7.13.3"/>
    </reaction>
</comment>
<dbReference type="InterPro" id="IPR003594">
    <property type="entry name" value="HATPase_dom"/>
</dbReference>
<dbReference type="CDD" id="cd00082">
    <property type="entry name" value="HisKA"/>
    <property type="match status" value="1"/>
</dbReference>
<dbReference type="Gene3D" id="1.10.287.130">
    <property type="match status" value="1"/>
</dbReference>
<dbReference type="GO" id="GO:0000155">
    <property type="term" value="F:phosphorelay sensor kinase activity"/>
    <property type="evidence" value="ECO:0007669"/>
    <property type="project" value="InterPro"/>
</dbReference>
<gene>
    <name evidence="6" type="ORF">C7I55_10365</name>
</gene>